<dbReference type="GO" id="GO:0070012">
    <property type="term" value="F:oligopeptidase activity"/>
    <property type="evidence" value="ECO:0007669"/>
    <property type="project" value="TreeGrafter"/>
</dbReference>
<protein>
    <recommendedName>
        <fullName evidence="3">prolyl oligopeptidase</fullName>
        <ecNumber evidence="3">3.4.21.26</ecNumber>
    </recommendedName>
</protein>
<comment type="catalytic activity">
    <reaction evidence="1">
        <text>Hydrolysis of Pro-|-Xaa &gt;&gt; Ala-|-Xaa in oligopeptides.</text>
        <dbReference type="EC" id="3.4.21.26"/>
    </reaction>
</comment>
<dbReference type="PRINTS" id="PR00862">
    <property type="entry name" value="PROLIGOPTASE"/>
</dbReference>
<keyword evidence="4" id="KW-0645">Protease</keyword>
<comment type="similarity">
    <text evidence="2">Belongs to the peptidase S9A family.</text>
</comment>
<dbReference type="Pfam" id="PF00326">
    <property type="entry name" value="Peptidase_S9"/>
    <property type="match status" value="1"/>
</dbReference>
<dbReference type="PROSITE" id="PS51257">
    <property type="entry name" value="PROKAR_LIPOPROTEIN"/>
    <property type="match status" value="1"/>
</dbReference>
<evidence type="ECO:0000259" key="7">
    <source>
        <dbReference type="Pfam" id="PF00326"/>
    </source>
</evidence>
<evidence type="ECO:0000256" key="5">
    <source>
        <dbReference type="ARBA" id="ARBA00022801"/>
    </source>
</evidence>
<name>A4GHZ9_9BACT</name>
<dbReference type="InterPro" id="IPR051167">
    <property type="entry name" value="Prolyl_oligopep/macrocyclase"/>
</dbReference>
<feature type="domain" description="Peptidase S9 prolyl oligopeptidase catalytic" evidence="7">
    <location>
        <begin position="500"/>
        <end position="715"/>
    </location>
</feature>
<evidence type="ECO:0000256" key="3">
    <source>
        <dbReference type="ARBA" id="ARBA00011897"/>
    </source>
</evidence>
<dbReference type="SUPFAM" id="SSF53474">
    <property type="entry name" value="alpha/beta-Hydrolases"/>
    <property type="match status" value="1"/>
</dbReference>
<dbReference type="EMBL" id="EF089399">
    <property type="protein sequence ID" value="ABL97710.1"/>
    <property type="molecule type" value="Genomic_DNA"/>
</dbReference>
<dbReference type="Gene3D" id="2.130.10.120">
    <property type="entry name" value="Prolyl oligopeptidase, N-terminal domain"/>
    <property type="match status" value="1"/>
</dbReference>
<dbReference type="GO" id="GO:0006508">
    <property type="term" value="P:proteolysis"/>
    <property type="evidence" value="ECO:0007669"/>
    <property type="project" value="UniProtKB-KW"/>
</dbReference>
<dbReference type="GO" id="GO:0005829">
    <property type="term" value="C:cytosol"/>
    <property type="evidence" value="ECO:0007669"/>
    <property type="project" value="TreeGrafter"/>
</dbReference>
<evidence type="ECO:0000256" key="2">
    <source>
        <dbReference type="ARBA" id="ARBA00005228"/>
    </source>
</evidence>
<dbReference type="PANTHER" id="PTHR42881:SF2">
    <property type="entry name" value="PROLYL ENDOPEPTIDASE"/>
    <property type="match status" value="1"/>
</dbReference>
<proteinExistence type="inferred from homology"/>
<dbReference type="AlphaFoldDB" id="A4GHZ9"/>
<dbReference type="FunFam" id="3.40.50.1820:FF:000005">
    <property type="entry name" value="Prolyl endopeptidase"/>
    <property type="match status" value="1"/>
</dbReference>
<dbReference type="InterPro" id="IPR029058">
    <property type="entry name" value="AB_hydrolase_fold"/>
</dbReference>
<evidence type="ECO:0000259" key="8">
    <source>
        <dbReference type="Pfam" id="PF02897"/>
    </source>
</evidence>
<dbReference type="Gene3D" id="3.40.50.1820">
    <property type="entry name" value="alpha/beta hydrolase"/>
    <property type="match status" value="1"/>
</dbReference>
<dbReference type="GO" id="GO:0004252">
    <property type="term" value="F:serine-type endopeptidase activity"/>
    <property type="evidence" value="ECO:0007669"/>
    <property type="project" value="UniProtKB-EC"/>
</dbReference>
<dbReference type="InterPro" id="IPR023302">
    <property type="entry name" value="Pept_S9A_N"/>
</dbReference>
<evidence type="ECO:0000256" key="6">
    <source>
        <dbReference type="ARBA" id="ARBA00022825"/>
    </source>
</evidence>
<keyword evidence="6" id="KW-0720">Serine protease</keyword>
<evidence type="ECO:0000256" key="4">
    <source>
        <dbReference type="ARBA" id="ARBA00022670"/>
    </source>
</evidence>
<dbReference type="SUPFAM" id="SSF50993">
    <property type="entry name" value="Peptidase/esterase 'gauge' domain"/>
    <property type="match status" value="1"/>
</dbReference>
<sequence length="716" mass="81845">MTKVIFDSYLLYKLSGNILKRLINFYFLVILIGCVSELEEMKYPETKQDKITEDIFGQNIEDPYRWLEDFTSKDALAWVEKQNNLTDSLISNEYQKNIKKDLEDIWITSDISIPFRRGAKTFYYFDDGNQQQAVFMMKACNECEPVILLDPNKFSVDGTVSLSDISVSPNGEYLAYSISDGGSDWRTWKVYNIEAAQETDDLIEWSKFSYAVWESDSSGFYYQKYKEPDEALSDINRSPQLYFHKLGDKQSEDRLIYEDKLNPDRSWSISVPEKGAYRILSIGEGTDERNFLSISLDESLNFIPVVDEFEATYRFLGGDESTLWFFSNLDAPNGKILALKISNEDFEWQELIEEKKAPISNASIVGNKIVINYLVDTLSRVEFYDLQGNFIKLLSFEGEGTLTGFNGRLENEISYFEFSNFTTPQRIYEIDLQTLKYDLYWETKIKGLEVSNYESSLRFYKSKDGTEIPLHLAYQKGIDITEDTPVLLYGYGGFNISILPSFSKTFYMWIKSGGVLAVANLRGGAEYGDAWHKGGMLLNKQNVFDDFAYGAKYLHAQKIGSPKTTASLGRSNGGLLVAATMLQYPDLFKVAIPQVGVLDMLRFHKFTIGWAWESDYGEPEKKEDFLNLLSYSPYHNIEKNVCYPTTLITTSARDDRVVPAHSYKFAARLQERQACSNPVLLRVESRAGHGAGTSKDKQIDEIADIFGFALNNIKKD</sequence>
<dbReference type="Pfam" id="PF02897">
    <property type="entry name" value="Peptidase_S9_N"/>
    <property type="match status" value="1"/>
</dbReference>
<evidence type="ECO:0000313" key="9">
    <source>
        <dbReference type="EMBL" id="ABL97710.1"/>
    </source>
</evidence>
<evidence type="ECO:0000256" key="1">
    <source>
        <dbReference type="ARBA" id="ARBA00001070"/>
    </source>
</evidence>
<reference evidence="9" key="1">
    <citation type="journal article" date="2007" name="Environ. Microbiol.">
        <title>Proteorhodopsin photosystem gene clusters exhibit co-evolutionary trends and shared ancestry among diverse marine microbial phyla.</title>
        <authorList>
            <person name="McCarren J."/>
            <person name="Delong E.F."/>
        </authorList>
    </citation>
    <scope>NUCLEOTIDE SEQUENCE</scope>
</reference>
<dbReference type="InterPro" id="IPR002470">
    <property type="entry name" value="Peptidase_S9A"/>
</dbReference>
<feature type="domain" description="Peptidase S9A N-terminal" evidence="8">
    <location>
        <begin position="44"/>
        <end position="437"/>
    </location>
</feature>
<organism evidence="9">
    <name type="scientific">uncultured marine bacterium EB0_39H12</name>
    <dbReference type="NCBI Taxonomy" id="415437"/>
    <lineage>
        <taxon>Bacteria</taxon>
        <taxon>environmental samples</taxon>
    </lineage>
</organism>
<gene>
    <name evidence="9" type="ORF">MBMO_EB0-39H12.0086</name>
</gene>
<keyword evidence="5" id="KW-0378">Hydrolase</keyword>
<dbReference type="EC" id="3.4.21.26" evidence="3"/>
<dbReference type="PANTHER" id="PTHR42881">
    <property type="entry name" value="PROLYL ENDOPEPTIDASE"/>
    <property type="match status" value="1"/>
</dbReference>
<dbReference type="InterPro" id="IPR001375">
    <property type="entry name" value="Peptidase_S9_cat"/>
</dbReference>
<accession>A4GHZ9</accession>